<evidence type="ECO:0000313" key="3">
    <source>
        <dbReference type="Proteomes" id="UP000319514"/>
    </source>
</evidence>
<dbReference type="OrthoDB" id="4871368at2"/>
<comment type="caution">
    <text evidence="2">The sequence shown here is derived from an EMBL/GenBank/DDBJ whole genome shotgun (WGS) entry which is preliminary data.</text>
</comment>
<gene>
    <name evidence="2" type="ORF">FB474_1978</name>
</gene>
<reference evidence="2 3" key="1">
    <citation type="submission" date="2019-06" db="EMBL/GenBank/DDBJ databases">
        <title>Sequencing the genomes of 1000 actinobacteria strains.</title>
        <authorList>
            <person name="Klenk H.-P."/>
        </authorList>
    </citation>
    <scope>NUCLEOTIDE SEQUENCE [LARGE SCALE GENOMIC DNA]</scope>
    <source>
        <strain evidence="2 3">DSM 18082</strain>
    </source>
</reference>
<feature type="region of interest" description="Disordered" evidence="1">
    <location>
        <begin position="40"/>
        <end position="65"/>
    </location>
</feature>
<proteinExistence type="predicted"/>
<sequence>MTIPVQHPGPREGFDEGSVAEMAQESSEVHLDIVERRPWGLPSHRDVSVPDDASTLIDGYEGYGS</sequence>
<dbReference type="Proteomes" id="UP000319514">
    <property type="component" value="Unassembled WGS sequence"/>
</dbReference>
<dbReference type="AlphaFoldDB" id="A0A542ZJR6"/>
<dbReference type="RefSeq" id="WP_141788461.1">
    <property type="nucleotide sequence ID" value="NZ_BAAAKX010000002.1"/>
</dbReference>
<evidence type="ECO:0000256" key="1">
    <source>
        <dbReference type="SAM" id="MobiDB-lite"/>
    </source>
</evidence>
<feature type="region of interest" description="Disordered" evidence="1">
    <location>
        <begin position="1"/>
        <end position="27"/>
    </location>
</feature>
<protein>
    <submittedName>
        <fullName evidence="2">Uncharacterized protein</fullName>
    </submittedName>
</protein>
<organism evidence="2 3">
    <name type="scientific">Oryzihumus leptocrescens</name>
    <dbReference type="NCBI Taxonomy" id="297536"/>
    <lineage>
        <taxon>Bacteria</taxon>
        <taxon>Bacillati</taxon>
        <taxon>Actinomycetota</taxon>
        <taxon>Actinomycetes</taxon>
        <taxon>Micrococcales</taxon>
        <taxon>Intrasporangiaceae</taxon>
        <taxon>Oryzihumus</taxon>
    </lineage>
</organism>
<name>A0A542ZJR6_9MICO</name>
<evidence type="ECO:0000313" key="2">
    <source>
        <dbReference type="EMBL" id="TQL60583.1"/>
    </source>
</evidence>
<keyword evidence="3" id="KW-1185">Reference proteome</keyword>
<dbReference type="EMBL" id="VFOQ01000001">
    <property type="protein sequence ID" value="TQL60583.1"/>
    <property type="molecule type" value="Genomic_DNA"/>
</dbReference>
<accession>A0A542ZJR6</accession>